<evidence type="ECO:0000256" key="1">
    <source>
        <dbReference type="SAM" id="MobiDB-lite"/>
    </source>
</evidence>
<proteinExistence type="predicted"/>
<feature type="transmembrane region" description="Helical" evidence="2">
    <location>
        <begin position="6"/>
        <end position="29"/>
    </location>
</feature>
<dbReference type="Pfam" id="PF26027">
    <property type="entry name" value="DUF8005"/>
    <property type="match status" value="1"/>
</dbReference>
<evidence type="ECO:0000256" key="2">
    <source>
        <dbReference type="SAM" id="Phobius"/>
    </source>
</evidence>
<dbReference type="InterPro" id="IPR058318">
    <property type="entry name" value="DUF8005"/>
</dbReference>
<reference evidence="3 4" key="1">
    <citation type="journal article" date="2019" name="Int. J. Syst. Evol. Microbiol.">
        <title>The Global Catalogue of Microorganisms (GCM) 10K type strain sequencing project: providing services to taxonomists for standard genome sequencing and annotation.</title>
        <authorList>
            <consortium name="The Broad Institute Genomics Platform"/>
            <consortium name="The Broad Institute Genome Sequencing Center for Infectious Disease"/>
            <person name="Wu L."/>
            <person name="Ma J."/>
        </authorList>
    </citation>
    <scope>NUCLEOTIDE SEQUENCE [LARGE SCALE GENOMIC DNA]</scope>
    <source>
        <strain evidence="3 4">CGMCC 1.12124</strain>
    </source>
</reference>
<comment type="caution">
    <text evidence="3">The sequence shown here is derived from an EMBL/GenBank/DDBJ whole genome shotgun (WGS) entry which is preliminary data.</text>
</comment>
<dbReference type="Proteomes" id="UP001596118">
    <property type="component" value="Unassembled WGS sequence"/>
</dbReference>
<dbReference type="AlphaFoldDB" id="A0ABD5R2A2"/>
<evidence type="ECO:0008006" key="5">
    <source>
        <dbReference type="Google" id="ProtNLM"/>
    </source>
</evidence>
<feature type="region of interest" description="Disordered" evidence="1">
    <location>
        <begin position="48"/>
        <end position="67"/>
    </location>
</feature>
<accession>A0ABD5R2A2</accession>
<keyword evidence="4" id="KW-1185">Reference proteome</keyword>
<sequence>MSNVVALVYYGGMTVLFFFWAYGIVSFLLDVKNKLIPGIRDYRAGRKRLKEEAEKEEERESRERQLY</sequence>
<gene>
    <name evidence="3" type="ORF">ACFPM1_09675</name>
</gene>
<keyword evidence="2" id="KW-1133">Transmembrane helix</keyword>
<dbReference type="EMBL" id="JBHSKY010000008">
    <property type="protein sequence ID" value="MFC5279022.1"/>
    <property type="molecule type" value="Genomic_DNA"/>
</dbReference>
<organism evidence="3 4">
    <name type="scientific">Halorubrum rubrum</name>
    <dbReference type="NCBI Taxonomy" id="1126240"/>
    <lineage>
        <taxon>Archaea</taxon>
        <taxon>Methanobacteriati</taxon>
        <taxon>Methanobacteriota</taxon>
        <taxon>Stenosarchaea group</taxon>
        <taxon>Halobacteria</taxon>
        <taxon>Halobacteriales</taxon>
        <taxon>Haloferacaceae</taxon>
        <taxon>Halorubrum</taxon>
    </lineage>
</organism>
<protein>
    <recommendedName>
        <fullName evidence="5">CcmD family protein</fullName>
    </recommendedName>
</protein>
<evidence type="ECO:0000313" key="4">
    <source>
        <dbReference type="Proteomes" id="UP001596118"/>
    </source>
</evidence>
<keyword evidence="2" id="KW-0472">Membrane</keyword>
<keyword evidence="2" id="KW-0812">Transmembrane</keyword>
<dbReference type="RefSeq" id="WP_256411650.1">
    <property type="nucleotide sequence ID" value="NZ_JANHDM010000005.1"/>
</dbReference>
<name>A0ABD5R2A2_9EURY</name>
<evidence type="ECO:0000313" key="3">
    <source>
        <dbReference type="EMBL" id="MFC5279022.1"/>
    </source>
</evidence>